<organism evidence="6 7">
    <name type="scientific">Chrysophaeum taylorii</name>
    <dbReference type="NCBI Taxonomy" id="2483200"/>
    <lineage>
        <taxon>Eukaryota</taxon>
        <taxon>Sar</taxon>
        <taxon>Stramenopiles</taxon>
        <taxon>Ochrophyta</taxon>
        <taxon>Pelagophyceae</taxon>
        <taxon>Pelagomonadales</taxon>
        <taxon>Pelagomonadaceae</taxon>
        <taxon>Chrysophaeum</taxon>
    </lineage>
</organism>
<name>A0AAD7XQR1_9STRA</name>
<keyword evidence="1" id="KW-0378">Hydrolase</keyword>
<feature type="signal peptide" evidence="4">
    <location>
        <begin position="1"/>
        <end position="17"/>
    </location>
</feature>
<dbReference type="InterPro" id="IPR001223">
    <property type="entry name" value="Glyco_hydro18_cat"/>
</dbReference>
<dbReference type="GO" id="GO:0009313">
    <property type="term" value="P:oligosaccharide catabolic process"/>
    <property type="evidence" value="ECO:0007669"/>
    <property type="project" value="TreeGrafter"/>
</dbReference>
<dbReference type="InterPro" id="IPR051887">
    <property type="entry name" value="GH18_Domain-Containing"/>
</dbReference>
<dbReference type="Pfam" id="PF00704">
    <property type="entry name" value="Glyco_hydro_18"/>
    <property type="match status" value="1"/>
</dbReference>
<dbReference type="Gene3D" id="3.20.20.80">
    <property type="entry name" value="Glycosidases"/>
    <property type="match status" value="1"/>
</dbReference>
<dbReference type="AlphaFoldDB" id="A0AAD7XQR1"/>
<dbReference type="GO" id="GO:0005615">
    <property type="term" value="C:extracellular space"/>
    <property type="evidence" value="ECO:0007669"/>
    <property type="project" value="TreeGrafter"/>
</dbReference>
<evidence type="ECO:0000259" key="5">
    <source>
        <dbReference type="PROSITE" id="PS51910"/>
    </source>
</evidence>
<accession>A0AAD7XQR1</accession>
<feature type="chain" id="PRO_5042274205" description="GH18 domain-containing protein" evidence="4">
    <location>
        <begin position="18"/>
        <end position="507"/>
    </location>
</feature>
<keyword evidence="2" id="KW-0326">Glycosidase</keyword>
<evidence type="ECO:0000313" key="7">
    <source>
        <dbReference type="Proteomes" id="UP001230188"/>
    </source>
</evidence>
<proteinExistence type="predicted"/>
<dbReference type="GO" id="GO:0016798">
    <property type="term" value="F:hydrolase activity, acting on glycosyl bonds"/>
    <property type="evidence" value="ECO:0007669"/>
    <property type="project" value="UniProtKB-KW"/>
</dbReference>
<gene>
    <name evidence="6" type="ORF">CTAYLR_000051</name>
</gene>
<reference evidence="6" key="1">
    <citation type="submission" date="2023-01" db="EMBL/GenBank/DDBJ databases">
        <title>Metagenome sequencing of chrysophaentin producing Chrysophaeum taylorii.</title>
        <authorList>
            <person name="Davison J."/>
            <person name="Bewley C."/>
        </authorList>
    </citation>
    <scope>NUCLEOTIDE SEQUENCE</scope>
    <source>
        <strain evidence="6">NIES-1699</strain>
    </source>
</reference>
<evidence type="ECO:0000256" key="4">
    <source>
        <dbReference type="SAM" id="SignalP"/>
    </source>
</evidence>
<keyword evidence="7" id="KW-1185">Reference proteome</keyword>
<dbReference type="EMBL" id="JAQMWT010000314">
    <property type="protein sequence ID" value="KAJ8605516.1"/>
    <property type="molecule type" value="Genomic_DNA"/>
</dbReference>
<dbReference type="InterPro" id="IPR029070">
    <property type="entry name" value="Chitinase_insertion_sf"/>
</dbReference>
<feature type="region of interest" description="Disordered" evidence="3">
    <location>
        <begin position="31"/>
        <end position="50"/>
    </location>
</feature>
<dbReference type="PROSITE" id="PS51910">
    <property type="entry name" value="GH18_2"/>
    <property type="match status" value="1"/>
</dbReference>
<keyword evidence="4" id="KW-0732">Signal</keyword>
<dbReference type="SUPFAM" id="SSF51445">
    <property type="entry name" value="(Trans)glycosidases"/>
    <property type="match status" value="1"/>
</dbReference>
<dbReference type="Proteomes" id="UP001230188">
    <property type="component" value="Unassembled WGS sequence"/>
</dbReference>
<dbReference type="PANTHER" id="PTHR46290">
    <property type="entry name" value="DI-N-ACETYLCHITOBIASE"/>
    <property type="match status" value="1"/>
</dbReference>
<dbReference type="Gene3D" id="3.10.50.10">
    <property type="match status" value="1"/>
</dbReference>
<evidence type="ECO:0000256" key="1">
    <source>
        <dbReference type="ARBA" id="ARBA00022801"/>
    </source>
</evidence>
<dbReference type="PANTHER" id="PTHR46290:SF1">
    <property type="entry name" value="DI-N-ACETYLCHITOBIASE"/>
    <property type="match status" value="1"/>
</dbReference>
<evidence type="ECO:0000256" key="3">
    <source>
        <dbReference type="SAM" id="MobiDB-lite"/>
    </source>
</evidence>
<evidence type="ECO:0000313" key="6">
    <source>
        <dbReference type="EMBL" id="KAJ8605516.1"/>
    </source>
</evidence>
<feature type="domain" description="GH18" evidence="5">
    <location>
        <begin position="115"/>
        <end position="505"/>
    </location>
</feature>
<evidence type="ECO:0000256" key="2">
    <source>
        <dbReference type="ARBA" id="ARBA00023295"/>
    </source>
</evidence>
<comment type="caution">
    <text evidence="6">The sequence shown here is derived from an EMBL/GenBank/DDBJ whole genome shotgun (WGS) entry which is preliminary data.</text>
</comment>
<sequence length="507" mass="55452">MSAWVLVVVSLTANVFLTFVALKKKELVFEEEEEEEEEGRSPSSSVGGDLETEVAGAIRRRQNSSIWRSFDNLSEHVAAIEALLPSLLESVASSESSCACENASLCARIAPRPDKEVLGYGGSVLDLARGGAVERKHWKTIAARLTTVVGGAYSDNWSSDRLCDAHANGVRFLLGNPSASANLPKCQSECGCAEWCDACDRPPYWNCFFNTTNVAVWIAEALEKVGSRRADGLVFDVESHAHGYAPYVGTQVFYDAYGLFGATYTALVALTTSTARLVLPGAIFGAAVAWAPTGVDGRFYDYAGLAAGLDFLFVMDYCVRSQVYDRCVAHGNGYMDVTHGWQQYLAAGVPSNKLFAGVNWAGQSWPCIDTDDHVDVCRVPLEGGDGFRGVNCTDAVASEIDFSDAQAILRNRSRHQKRLVAERRFDPYTKLAYFNWRSESGGLLHQTWFDDVEALTHKYAAAATLRLGGVGPWTFTKLNYSSSDPLVFNDTTAMWTALDVYLEEEGR</sequence>
<protein>
    <recommendedName>
        <fullName evidence="5">GH18 domain-containing protein</fullName>
    </recommendedName>
</protein>
<dbReference type="InterPro" id="IPR017853">
    <property type="entry name" value="GH"/>
</dbReference>